<dbReference type="PANTHER" id="PTHR43130">
    <property type="entry name" value="ARAC-FAMILY TRANSCRIPTIONAL REGULATOR"/>
    <property type="match status" value="1"/>
</dbReference>
<feature type="domain" description="HTH araC/xylS-type" evidence="4">
    <location>
        <begin position="249"/>
        <end position="347"/>
    </location>
</feature>
<dbReference type="Pfam" id="PF12833">
    <property type="entry name" value="HTH_18"/>
    <property type="match status" value="1"/>
</dbReference>
<name>A0A3A5K263_9HYPH</name>
<keyword evidence="1" id="KW-0805">Transcription regulation</keyword>
<sequence>MDTFSRNTAPLATLDTRVTQIRSASTSKRRCELTILLVPGFSQLCLSSLIEPLRTANMLSRRELFRWRLIGPFGEPVKCASGIPICVTGDVESERAEVDAGRVPDAAIVCAGGGIEGFCTPAVMSLLRLYARRGATLFGVNTGTWLLAKAGMLDGIRCTIHWLRLTALSEKFEDLKAETALFIRDGAFITCSGGFAAFDMMIDTIEKEFGHELAQTVCRYMTTDSTPDGTVSVATPASLRLAGTSAKLIGAIRLMEGNLEQPLSLKRIAKLVGTSRRQLERLFHHCLSTTPCRHYLNLRLSRARRLLDATDLGVLEIAVACGFESPSHFSKTFRERFGTAPNSVRKLARSRCSDYDYRDGSEARQQRVAI</sequence>
<dbReference type="InterPro" id="IPR018060">
    <property type="entry name" value="HTH_AraC"/>
</dbReference>
<dbReference type="PRINTS" id="PR00032">
    <property type="entry name" value="HTHARAC"/>
</dbReference>
<dbReference type="GO" id="GO:0003700">
    <property type="term" value="F:DNA-binding transcription factor activity"/>
    <property type="evidence" value="ECO:0007669"/>
    <property type="project" value="InterPro"/>
</dbReference>
<evidence type="ECO:0000313" key="5">
    <source>
        <dbReference type="EMBL" id="RJT26759.1"/>
    </source>
</evidence>
<proteinExistence type="predicted"/>
<accession>A0A3A5K263</accession>
<organism evidence="5 6">
    <name type="scientific">Mesorhizobium waimense</name>
    <dbReference type="NCBI Taxonomy" id="1300307"/>
    <lineage>
        <taxon>Bacteria</taxon>
        <taxon>Pseudomonadati</taxon>
        <taxon>Pseudomonadota</taxon>
        <taxon>Alphaproteobacteria</taxon>
        <taxon>Hyphomicrobiales</taxon>
        <taxon>Phyllobacteriaceae</taxon>
        <taxon>Mesorhizobium</taxon>
    </lineage>
</organism>
<dbReference type="EMBL" id="QZWZ01000065">
    <property type="protein sequence ID" value="RJT26759.1"/>
    <property type="molecule type" value="Genomic_DNA"/>
</dbReference>
<keyword evidence="2" id="KW-0238">DNA-binding</keyword>
<comment type="caution">
    <text evidence="5">The sequence shown here is derived from an EMBL/GenBank/DDBJ whole genome shotgun (WGS) entry which is preliminary data.</text>
</comment>
<dbReference type="Proteomes" id="UP000272706">
    <property type="component" value="Unassembled WGS sequence"/>
</dbReference>
<dbReference type="SMART" id="SM00342">
    <property type="entry name" value="HTH_ARAC"/>
    <property type="match status" value="1"/>
</dbReference>
<evidence type="ECO:0000256" key="2">
    <source>
        <dbReference type="ARBA" id="ARBA00023125"/>
    </source>
</evidence>
<dbReference type="SUPFAM" id="SSF46689">
    <property type="entry name" value="Homeodomain-like"/>
    <property type="match status" value="2"/>
</dbReference>
<dbReference type="InterPro" id="IPR029062">
    <property type="entry name" value="Class_I_gatase-like"/>
</dbReference>
<evidence type="ECO:0000313" key="6">
    <source>
        <dbReference type="Proteomes" id="UP000272706"/>
    </source>
</evidence>
<dbReference type="PROSITE" id="PS00041">
    <property type="entry name" value="HTH_ARAC_FAMILY_1"/>
    <property type="match status" value="1"/>
</dbReference>
<dbReference type="OrthoDB" id="8421133at2"/>
<dbReference type="InterPro" id="IPR020449">
    <property type="entry name" value="Tscrpt_reg_AraC-type_HTH"/>
</dbReference>
<dbReference type="InterPro" id="IPR002818">
    <property type="entry name" value="DJ-1/PfpI"/>
</dbReference>
<keyword evidence="6" id="KW-1185">Reference proteome</keyword>
<dbReference type="GO" id="GO:0043565">
    <property type="term" value="F:sequence-specific DNA binding"/>
    <property type="evidence" value="ECO:0007669"/>
    <property type="project" value="InterPro"/>
</dbReference>
<dbReference type="InterPro" id="IPR009057">
    <property type="entry name" value="Homeodomain-like_sf"/>
</dbReference>
<dbReference type="PANTHER" id="PTHR43130:SF3">
    <property type="entry name" value="HTH-TYPE TRANSCRIPTIONAL REGULATOR RV1931C"/>
    <property type="match status" value="1"/>
</dbReference>
<dbReference type="AlphaFoldDB" id="A0A3A5K263"/>
<dbReference type="Gene3D" id="1.10.10.60">
    <property type="entry name" value="Homeodomain-like"/>
    <property type="match status" value="1"/>
</dbReference>
<dbReference type="PROSITE" id="PS01124">
    <property type="entry name" value="HTH_ARAC_FAMILY_2"/>
    <property type="match status" value="1"/>
</dbReference>
<evidence type="ECO:0000256" key="3">
    <source>
        <dbReference type="ARBA" id="ARBA00023163"/>
    </source>
</evidence>
<dbReference type="Gene3D" id="3.40.50.880">
    <property type="match status" value="1"/>
</dbReference>
<protein>
    <submittedName>
        <fullName evidence="5">GlxA family transcriptional regulator</fullName>
    </submittedName>
</protein>
<gene>
    <name evidence="5" type="ORF">D3227_36660</name>
</gene>
<dbReference type="SUPFAM" id="SSF52317">
    <property type="entry name" value="Class I glutamine amidotransferase-like"/>
    <property type="match status" value="1"/>
</dbReference>
<keyword evidence="3" id="KW-0804">Transcription</keyword>
<dbReference type="InterPro" id="IPR018062">
    <property type="entry name" value="HTH_AraC-typ_CS"/>
</dbReference>
<dbReference type="CDD" id="cd03136">
    <property type="entry name" value="GATase1_AraC_ArgR_like"/>
    <property type="match status" value="1"/>
</dbReference>
<dbReference type="InterPro" id="IPR052158">
    <property type="entry name" value="INH-QAR"/>
</dbReference>
<evidence type="ECO:0000259" key="4">
    <source>
        <dbReference type="PROSITE" id="PS01124"/>
    </source>
</evidence>
<evidence type="ECO:0000256" key="1">
    <source>
        <dbReference type="ARBA" id="ARBA00023015"/>
    </source>
</evidence>
<dbReference type="RefSeq" id="WP_120018991.1">
    <property type="nucleotide sequence ID" value="NZ_QZWZ01000065.1"/>
</dbReference>
<reference evidence="5 6" key="1">
    <citation type="submission" date="2018-09" db="EMBL/GenBank/DDBJ databases">
        <title>Mesorhizobium carmichaelinearum sp. nov. isolated from Carmichaelinea spp. root nodules in New Zealand.</title>
        <authorList>
            <person name="De Meyer S.E."/>
        </authorList>
    </citation>
    <scope>NUCLEOTIDE SEQUENCE [LARGE SCALE GENOMIC DNA]</scope>
    <source>
        <strain evidence="5 6">ICMP19557</strain>
    </source>
</reference>
<dbReference type="Pfam" id="PF01965">
    <property type="entry name" value="DJ-1_PfpI"/>
    <property type="match status" value="1"/>
</dbReference>